<dbReference type="Proteomes" id="UP001652442">
    <property type="component" value="Unassembled WGS sequence"/>
</dbReference>
<dbReference type="CDD" id="cd14014">
    <property type="entry name" value="STKc_PknB_like"/>
    <property type="match status" value="1"/>
</dbReference>
<protein>
    <recommendedName>
        <fullName evidence="2">non-specific serine/threonine protein kinase</fullName>
        <ecNumber evidence="2">2.7.11.1</ecNumber>
    </recommendedName>
</protein>
<keyword evidence="3" id="KW-0808">Transferase</keyword>
<name>A0ABT2TLE3_9FIRM</name>
<keyword evidence="5 9" id="KW-0418">Kinase</keyword>
<evidence type="ECO:0000256" key="4">
    <source>
        <dbReference type="ARBA" id="ARBA00022741"/>
    </source>
</evidence>
<comment type="similarity">
    <text evidence="1">Belongs to the protein kinase superfamily. NEK Ser/Thr protein kinase family. NIMA subfamily.</text>
</comment>
<keyword evidence="9" id="KW-0723">Serine/threonine-protein kinase</keyword>
<evidence type="ECO:0000313" key="9">
    <source>
        <dbReference type="EMBL" id="MCU6763030.1"/>
    </source>
</evidence>
<evidence type="ECO:0000256" key="5">
    <source>
        <dbReference type="ARBA" id="ARBA00022777"/>
    </source>
</evidence>
<evidence type="ECO:0000256" key="6">
    <source>
        <dbReference type="ARBA" id="ARBA00022840"/>
    </source>
</evidence>
<feature type="binding site" evidence="7">
    <location>
        <position position="36"/>
    </location>
    <ligand>
        <name>ATP</name>
        <dbReference type="ChEBI" id="CHEBI:30616"/>
    </ligand>
</feature>
<dbReference type="Gene3D" id="1.10.510.10">
    <property type="entry name" value="Transferase(Phosphotransferase) domain 1"/>
    <property type="match status" value="1"/>
</dbReference>
<organism evidence="9 10">
    <name type="scientific">Brotonthovivens ammoniilytica</name>
    <dbReference type="NCBI Taxonomy" id="2981725"/>
    <lineage>
        <taxon>Bacteria</taxon>
        <taxon>Bacillati</taxon>
        <taxon>Bacillota</taxon>
        <taxon>Clostridia</taxon>
        <taxon>Lachnospirales</taxon>
        <taxon>Lachnospiraceae</taxon>
        <taxon>Brotonthovivens</taxon>
    </lineage>
</organism>
<evidence type="ECO:0000256" key="3">
    <source>
        <dbReference type="ARBA" id="ARBA00022679"/>
    </source>
</evidence>
<evidence type="ECO:0000313" key="10">
    <source>
        <dbReference type="Proteomes" id="UP001652442"/>
    </source>
</evidence>
<keyword evidence="4 7" id="KW-0547">Nucleotide-binding</keyword>
<dbReference type="PROSITE" id="PS50011">
    <property type="entry name" value="PROTEIN_KINASE_DOM"/>
    <property type="match status" value="1"/>
</dbReference>
<proteinExistence type="inferred from homology"/>
<dbReference type="RefSeq" id="WP_158425686.1">
    <property type="nucleotide sequence ID" value="NZ_JAOQJQ010000005.1"/>
</dbReference>
<dbReference type="PROSITE" id="PS00107">
    <property type="entry name" value="PROTEIN_KINASE_ATP"/>
    <property type="match status" value="1"/>
</dbReference>
<dbReference type="GO" id="GO:0004674">
    <property type="term" value="F:protein serine/threonine kinase activity"/>
    <property type="evidence" value="ECO:0007669"/>
    <property type="project" value="UniProtKB-KW"/>
</dbReference>
<reference evidence="9 10" key="1">
    <citation type="journal article" date="2021" name="ISME Commun">
        <title>Automated analysis of genomic sequences facilitates high-throughput and comprehensive description of bacteria.</title>
        <authorList>
            <person name="Hitch T.C.A."/>
        </authorList>
    </citation>
    <scope>NUCLEOTIDE SEQUENCE [LARGE SCALE GENOMIC DNA]</scope>
    <source>
        <strain evidence="9 10">Sanger_109</strain>
    </source>
</reference>
<dbReference type="Pfam" id="PF00069">
    <property type="entry name" value="Pkinase"/>
    <property type="match status" value="1"/>
</dbReference>
<dbReference type="InterPro" id="IPR017441">
    <property type="entry name" value="Protein_kinase_ATP_BS"/>
</dbReference>
<keyword evidence="10" id="KW-1185">Reference proteome</keyword>
<evidence type="ECO:0000259" key="8">
    <source>
        <dbReference type="PROSITE" id="PS50011"/>
    </source>
</evidence>
<keyword evidence="6 7" id="KW-0067">ATP-binding</keyword>
<dbReference type="InterPro" id="IPR000719">
    <property type="entry name" value="Prot_kinase_dom"/>
</dbReference>
<dbReference type="SUPFAM" id="SSF56112">
    <property type="entry name" value="Protein kinase-like (PK-like)"/>
    <property type="match status" value="1"/>
</dbReference>
<sequence>MLFEDKYEIIRKIGSGSTSDVFLVRDRKLKKRWAAKIIGIYSGGGTDCRVKQDAAREIQILTQLDTPGAVKIIDVFEDSRRICILTDYIHGISLLAYIHKYGPVFEQTAAKWLLQLCGTLDYLHNMMPPVIFCDLKPENIMLKDDGKLTLIDFGAAYQQHSDVSPGIWKGTIGYAAPELCHGTAVPDIRADIYGLGVLGYFLISGLEPKQVEKLKDYSGHRIVSRKLDRILSGCLSENPGKRYKNCEHMAVRLRQFLRKADF</sequence>
<dbReference type="PANTHER" id="PTHR43671">
    <property type="entry name" value="SERINE/THREONINE-PROTEIN KINASE NEK"/>
    <property type="match status" value="1"/>
</dbReference>
<feature type="domain" description="Protein kinase" evidence="8">
    <location>
        <begin position="7"/>
        <end position="257"/>
    </location>
</feature>
<evidence type="ECO:0000256" key="1">
    <source>
        <dbReference type="ARBA" id="ARBA00010886"/>
    </source>
</evidence>
<dbReference type="PANTHER" id="PTHR43671:SF13">
    <property type="entry name" value="SERINE_THREONINE-PROTEIN KINASE NEK2"/>
    <property type="match status" value="1"/>
</dbReference>
<dbReference type="SMART" id="SM00220">
    <property type="entry name" value="S_TKc"/>
    <property type="match status" value="1"/>
</dbReference>
<evidence type="ECO:0000256" key="2">
    <source>
        <dbReference type="ARBA" id="ARBA00012513"/>
    </source>
</evidence>
<dbReference type="EMBL" id="JAOQJQ010000005">
    <property type="protein sequence ID" value="MCU6763030.1"/>
    <property type="molecule type" value="Genomic_DNA"/>
</dbReference>
<comment type="caution">
    <text evidence="9">The sequence shown here is derived from an EMBL/GenBank/DDBJ whole genome shotgun (WGS) entry which is preliminary data.</text>
</comment>
<gene>
    <name evidence="9" type="ORF">OCV88_11945</name>
</gene>
<dbReference type="InterPro" id="IPR050660">
    <property type="entry name" value="NEK_Ser/Thr_kinase"/>
</dbReference>
<accession>A0ABT2TLE3</accession>
<evidence type="ECO:0000256" key="7">
    <source>
        <dbReference type="PROSITE-ProRule" id="PRU10141"/>
    </source>
</evidence>
<dbReference type="InterPro" id="IPR011009">
    <property type="entry name" value="Kinase-like_dom_sf"/>
</dbReference>
<dbReference type="EC" id="2.7.11.1" evidence="2"/>